<dbReference type="AlphaFoldDB" id="A0AA94HR04"/>
<sequence length="85" mass="8634">MKKTPIATEVVEFLKSHSVTGAQLAEAAGVNPVIISRLRTGKRADVLSANADAIRAAINELRDSAIPPAAPATAPSSEEVGGDAA</sequence>
<gene>
    <name evidence="2" type="ORF">SAMN02910291_00488</name>
</gene>
<dbReference type="RefSeq" id="WP_143142562.1">
    <property type="nucleotide sequence ID" value="NZ_FPIW01000005.1"/>
</dbReference>
<comment type="caution">
    <text evidence="2">The sequence shown here is derived from an EMBL/GenBank/DDBJ whole genome shotgun (WGS) entry which is preliminary data.</text>
</comment>
<protein>
    <submittedName>
        <fullName evidence="2">Uncharacterized protein</fullName>
    </submittedName>
</protein>
<reference evidence="3" key="1">
    <citation type="submission" date="2016-11" db="EMBL/GenBank/DDBJ databases">
        <authorList>
            <person name="Jaros S."/>
            <person name="Januszkiewicz K."/>
            <person name="Wedrychowicz H."/>
        </authorList>
    </citation>
    <scope>NUCLEOTIDE SEQUENCE [LARGE SCALE GENOMIC DNA]</scope>
    <source>
        <strain evidence="3">DSM 7057</strain>
    </source>
</reference>
<feature type="region of interest" description="Disordered" evidence="1">
    <location>
        <begin position="65"/>
        <end position="85"/>
    </location>
</feature>
<dbReference type="SUPFAM" id="SSF47413">
    <property type="entry name" value="lambda repressor-like DNA-binding domains"/>
    <property type="match status" value="1"/>
</dbReference>
<organism evidence="2 3">
    <name type="scientific">Desulfovibrio desulfuricans</name>
    <dbReference type="NCBI Taxonomy" id="876"/>
    <lineage>
        <taxon>Bacteria</taxon>
        <taxon>Pseudomonadati</taxon>
        <taxon>Thermodesulfobacteriota</taxon>
        <taxon>Desulfovibrionia</taxon>
        <taxon>Desulfovibrionales</taxon>
        <taxon>Desulfovibrionaceae</taxon>
        <taxon>Desulfovibrio</taxon>
    </lineage>
</organism>
<dbReference type="EMBL" id="FPIW01000005">
    <property type="protein sequence ID" value="SFW23272.1"/>
    <property type="molecule type" value="Genomic_DNA"/>
</dbReference>
<evidence type="ECO:0000313" key="3">
    <source>
        <dbReference type="Proteomes" id="UP000182680"/>
    </source>
</evidence>
<accession>A0AA94HR04</accession>
<name>A0AA94HR04_DESDE</name>
<feature type="compositionally biased region" description="Low complexity" evidence="1">
    <location>
        <begin position="65"/>
        <end position="77"/>
    </location>
</feature>
<evidence type="ECO:0000256" key="1">
    <source>
        <dbReference type="SAM" id="MobiDB-lite"/>
    </source>
</evidence>
<evidence type="ECO:0000313" key="2">
    <source>
        <dbReference type="EMBL" id="SFW23272.1"/>
    </source>
</evidence>
<proteinExistence type="predicted"/>
<dbReference type="Proteomes" id="UP000182680">
    <property type="component" value="Unassembled WGS sequence"/>
</dbReference>
<dbReference type="GO" id="GO:0003677">
    <property type="term" value="F:DNA binding"/>
    <property type="evidence" value="ECO:0007669"/>
    <property type="project" value="InterPro"/>
</dbReference>
<dbReference type="InterPro" id="IPR010982">
    <property type="entry name" value="Lambda_DNA-bd_dom_sf"/>
</dbReference>